<dbReference type="SMART" id="SM00830">
    <property type="entry name" value="CM_2"/>
    <property type="match status" value="1"/>
</dbReference>
<dbReference type="PROSITE" id="PS51168">
    <property type="entry name" value="CHORISMATE_MUT_2"/>
    <property type="match status" value="1"/>
</dbReference>
<gene>
    <name evidence="2" type="primary">ubiT</name>
    <name evidence="4" type="ORF">F0415_06150</name>
</gene>
<dbReference type="InterPro" id="IPR016830">
    <property type="entry name" value="UbiT"/>
</dbReference>
<dbReference type="GO" id="GO:0009697">
    <property type="term" value="P:salicylic acid biosynthetic process"/>
    <property type="evidence" value="ECO:0007669"/>
    <property type="project" value="TreeGrafter"/>
</dbReference>
<evidence type="ECO:0000313" key="5">
    <source>
        <dbReference type="Proteomes" id="UP000322165"/>
    </source>
</evidence>
<keyword evidence="1" id="KW-0413">Isomerase</keyword>
<dbReference type="Pfam" id="PF01817">
    <property type="entry name" value="CM_2"/>
    <property type="match status" value="1"/>
</dbReference>
<evidence type="ECO:0000259" key="3">
    <source>
        <dbReference type="PROSITE" id="PS51168"/>
    </source>
</evidence>
<accession>A0A5B2ZBB6</accession>
<proteinExistence type="inferred from homology"/>
<dbReference type="InterPro" id="IPR051331">
    <property type="entry name" value="Chorismate_mutase-related"/>
</dbReference>
<evidence type="ECO:0000313" key="4">
    <source>
        <dbReference type="EMBL" id="KAA2284833.1"/>
    </source>
</evidence>
<organism evidence="4 5">
    <name type="scientific">Arenimonas fontis</name>
    <dbReference type="NCBI Taxonomy" id="2608255"/>
    <lineage>
        <taxon>Bacteria</taxon>
        <taxon>Pseudomonadati</taxon>
        <taxon>Pseudomonadota</taxon>
        <taxon>Gammaproteobacteria</taxon>
        <taxon>Lysobacterales</taxon>
        <taxon>Lysobacteraceae</taxon>
        <taxon>Arenimonas</taxon>
    </lineage>
</organism>
<dbReference type="AlphaFoldDB" id="A0A5B2ZBB6"/>
<dbReference type="GO" id="GO:0046417">
    <property type="term" value="P:chorismate metabolic process"/>
    <property type="evidence" value="ECO:0007669"/>
    <property type="project" value="InterPro"/>
</dbReference>
<reference evidence="4 5" key="2">
    <citation type="submission" date="2019-09" db="EMBL/GenBank/DDBJ databases">
        <authorList>
            <person name="Mazur A."/>
        </authorList>
    </citation>
    <scope>NUCLEOTIDE SEQUENCE [LARGE SCALE GENOMIC DNA]</scope>
    <source>
        <strain evidence="4 5">3729k</strain>
    </source>
</reference>
<protein>
    <recommendedName>
        <fullName evidence="2">Ubiquinone biosynthesis accessory factor UbiT</fullName>
    </recommendedName>
</protein>
<comment type="pathway">
    <text evidence="2">Cofactor biosynthesis; ubiquinone biosynthesis.</text>
</comment>
<dbReference type="Pfam" id="PF02036">
    <property type="entry name" value="SCP2"/>
    <property type="match status" value="1"/>
</dbReference>
<dbReference type="SUPFAM" id="SSF48600">
    <property type="entry name" value="Chorismate mutase II"/>
    <property type="match status" value="1"/>
</dbReference>
<dbReference type="GO" id="GO:0004106">
    <property type="term" value="F:chorismate mutase activity"/>
    <property type="evidence" value="ECO:0007669"/>
    <property type="project" value="InterPro"/>
</dbReference>
<dbReference type="InterPro" id="IPR036979">
    <property type="entry name" value="CM_dom_sf"/>
</dbReference>
<comment type="function">
    <text evidence="2">Required for O(2)-independent ubiquinone (coenzyme Q) biosynthesis. Likely functions as an accessory factor.</text>
</comment>
<comment type="caution">
    <text evidence="4">The sequence shown here is derived from an EMBL/GenBank/DDBJ whole genome shotgun (WGS) entry which is preliminary data.</text>
</comment>
<dbReference type="UniPathway" id="UPA00232"/>
<dbReference type="Gene3D" id="1.20.59.10">
    <property type="entry name" value="Chorismate mutase"/>
    <property type="match status" value="1"/>
</dbReference>
<dbReference type="EMBL" id="VUOD01000004">
    <property type="protein sequence ID" value="KAA2284833.1"/>
    <property type="molecule type" value="Genomic_DNA"/>
</dbReference>
<sequence length="294" mass="32448">MHPILPHTGPGNRVVRLRQGIDRLDDLLLLTLAARRRLVRLVAASKREAGLAGQDPHREEEIFRRGQRLARRLGLPPRLARAQLALAIADGRQLQGLASDSGQGGRLPIAGMLPAPMESPMNDQARFAIPEPPPRLLRWFPPPWRWAPLLRLLPSSWSARALEAALLRLLDEPLRAGELDFLAGRRIGIEVTDLGLHWVLGLEDGRLRVGEGEPESTVRGSATDLLSLAGRLEDADTLFFQRRLEVTGDTELGLTARNLLDRLPWESVPLGARILLDRAARFTRAARAAHGGQA</sequence>
<dbReference type="PANTHER" id="PTHR38041">
    <property type="entry name" value="CHORISMATE MUTASE"/>
    <property type="match status" value="1"/>
</dbReference>
<keyword evidence="5" id="KW-1185">Reference proteome</keyword>
<reference evidence="4 5" key="1">
    <citation type="submission" date="2019-09" db="EMBL/GenBank/DDBJ databases">
        <title>Arenimonas chukotkensis sp. nov., a bacterium isolated from Chukotka hot spring, Arctic region, Russia.</title>
        <authorList>
            <person name="Zayulina K.S."/>
            <person name="Prokofeva M.I."/>
            <person name="Elcheninov A.G."/>
            <person name="Novikov A."/>
            <person name="Kochetkova T.V."/>
            <person name="Kublanov I.V."/>
        </authorList>
    </citation>
    <scope>NUCLEOTIDE SEQUENCE [LARGE SCALE GENOMIC DNA]</scope>
    <source>
        <strain evidence="4 5">3729k</strain>
    </source>
</reference>
<name>A0A5B2ZBB6_9GAMM</name>
<dbReference type="PANTHER" id="PTHR38041:SF1">
    <property type="entry name" value="CHORISMATE MUTASE"/>
    <property type="match status" value="1"/>
</dbReference>
<comment type="similarity">
    <text evidence="2">Belongs to the UbiT family.</text>
</comment>
<dbReference type="InterPro" id="IPR036263">
    <property type="entry name" value="Chorismate_II_sf"/>
</dbReference>
<dbReference type="Proteomes" id="UP000322165">
    <property type="component" value="Unassembled WGS sequence"/>
</dbReference>
<dbReference type="InterPro" id="IPR002701">
    <property type="entry name" value="CM_II_prokaryot"/>
</dbReference>
<dbReference type="Gene3D" id="3.30.1050.10">
    <property type="entry name" value="SCP2 sterol-binding domain"/>
    <property type="match status" value="1"/>
</dbReference>
<dbReference type="InterPro" id="IPR003033">
    <property type="entry name" value="SCP2_sterol-bd_dom"/>
</dbReference>
<feature type="domain" description="Chorismate mutase" evidence="3">
    <location>
        <begin position="8"/>
        <end position="99"/>
    </location>
</feature>
<dbReference type="GO" id="GO:0006744">
    <property type="term" value="P:ubiquinone biosynthetic process"/>
    <property type="evidence" value="ECO:0007669"/>
    <property type="project" value="UniProtKB-UniRule"/>
</dbReference>
<evidence type="ECO:0000256" key="1">
    <source>
        <dbReference type="ARBA" id="ARBA00023235"/>
    </source>
</evidence>
<evidence type="ECO:0000256" key="2">
    <source>
        <dbReference type="HAMAP-Rule" id="MF_02231"/>
    </source>
</evidence>
<keyword evidence="2" id="KW-0831">Ubiquinone biosynthesis</keyword>
<dbReference type="SUPFAM" id="SSF55718">
    <property type="entry name" value="SCP-like"/>
    <property type="match status" value="1"/>
</dbReference>
<dbReference type="InterPro" id="IPR036527">
    <property type="entry name" value="SCP2_sterol-bd_dom_sf"/>
</dbReference>
<dbReference type="HAMAP" id="MF_02231">
    <property type="entry name" value="UbiT"/>
    <property type="match status" value="1"/>
</dbReference>